<dbReference type="GO" id="GO:0022627">
    <property type="term" value="C:cytosolic small ribosomal subunit"/>
    <property type="evidence" value="ECO:0007669"/>
    <property type="project" value="TreeGrafter"/>
</dbReference>
<dbReference type="InterPro" id="IPR000876">
    <property type="entry name" value="Ribosomal_eS4"/>
</dbReference>
<dbReference type="FunFam" id="3.10.290.10:FF:000002">
    <property type="entry name" value="40S ribosomal protein S4"/>
    <property type="match status" value="1"/>
</dbReference>
<evidence type="ECO:0000259" key="7">
    <source>
        <dbReference type="Pfam" id="PF00900"/>
    </source>
</evidence>
<dbReference type="Gene3D" id="2.40.50.740">
    <property type="match status" value="1"/>
</dbReference>
<keyword evidence="12" id="KW-1185">Reference proteome</keyword>
<dbReference type="Proteomes" id="UP001059546">
    <property type="component" value="Chromosome VIII"/>
</dbReference>
<dbReference type="InterPro" id="IPR013845">
    <property type="entry name" value="Ribosomal_eS4_central_region"/>
</dbReference>
<dbReference type="AlphaFoldDB" id="A0A9Q9FA19"/>
<dbReference type="PANTHER" id="PTHR11581:SF0">
    <property type="entry name" value="SMALL RIBOSOMAL SUBUNIT PROTEIN ES4"/>
    <property type="match status" value="1"/>
</dbReference>
<keyword evidence="5 6" id="KW-0687">Ribonucleoprotein</keyword>
<dbReference type="Gene3D" id="2.30.30.30">
    <property type="match status" value="1"/>
</dbReference>
<dbReference type="PANTHER" id="PTHR11581">
    <property type="entry name" value="30S/40S RIBOSOMAL PROTEIN S4"/>
    <property type="match status" value="1"/>
</dbReference>
<dbReference type="InterPro" id="IPR036986">
    <property type="entry name" value="S4_RNA-bd_sf"/>
</dbReference>
<dbReference type="InterPro" id="IPR014722">
    <property type="entry name" value="Rib_uL2_dom2"/>
</dbReference>
<dbReference type="CDD" id="cd00165">
    <property type="entry name" value="S4"/>
    <property type="match status" value="1"/>
</dbReference>
<protein>
    <recommendedName>
        <fullName evidence="6">40S ribosomal protein S4</fullName>
    </recommendedName>
</protein>
<dbReference type="InterPro" id="IPR038237">
    <property type="entry name" value="Ribosomal_eS4_central_sf"/>
</dbReference>
<feature type="domain" description="Small ribosomal subunit protein eS4 N-terminal" evidence="8">
    <location>
        <begin position="4"/>
        <end position="38"/>
    </location>
</feature>
<evidence type="ECO:0000256" key="3">
    <source>
        <dbReference type="ARBA" id="ARBA00022884"/>
    </source>
</evidence>
<gene>
    <name evidence="9" type="ORF">GPU96_08g15340</name>
    <name evidence="10" type="ORF">PFJ87_08g01000</name>
</gene>
<evidence type="ECO:0000256" key="5">
    <source>
        <dbReference type="ARBA" id="ARBA00023274"/>
    </source>
</evidence>
<dbReference type="PROSITE" id="PS50889">
    <property type="entry name" value="S4"/>
    <property type="match status" value="1"/>
</dbReference>
<dbReference type="Pfam" id="PF08071">
    <property type="entry name" value="RS4NT"/>
    <property type="match status" value="1"/>
</dbReference>
<dbReference type="Proteomes" id="UP001217963">
    <property type="component" value="Chromosome VIII"/>
</dbReference>
<reference evidence="10 12" key="2">
    <citation type="submission" date="2023-02" db="EMBL/GenBank/DDBJ databases">
        <title>Encephalitozoon hellem ATCC 50451 complete genome.</title>
        <authorList>
            <person name="Mascarenhas dos Santos A.C."/>
            <person name="Julian A.T."/>
            <person name="Pombert J.-F."/>
        </authorList>
    </citation>
    <scope>NUCLEOTIDE SEQUENCE [LARGE SCALE GENOMIC DNA]</scope>
    <source>
        <strain evidence="10 12">ATCC 50451</strain>
    </source>
</reference>
<dbReference type="EMBL" id="CP119069">
    <property type="protein sequence ID" value="WEL39240.1"/>
    <property type="molecule type" value="Genomic_DNA"/>
</dbReference>
<dbReference type="Pfam" id="PF00900">
    <property type="entry name" value="Ribosomal_S4e"/>
    <property type="match status" value="1"/>
</dbReference>
<dbReference type="GO" id="GO:0003735">
    <property type="term" value="F:structural constituent of ribosome"/>
    <property type="evidence" value="ECO:0007669"/>
    <property type="project" value="UniProtKB-UniRule"/>
</dbReference>
<keyword evidence="2 6" id="KW-0699">rRNA-binding</keyword>
<evidence type="ECO:0000259" key="8">
    <source>
        <dbReference type="Pfam" id="PF08071"/>
    </source>
</evidence>
<evidence type="ECO:0000313" key="10">
    <source>
        <dbReference type="EMBL" id="WEL39240.1"/>
    </source>
</evidence>
<evidence type="ECO:0000256" key="6">
    <source>
        <dbReference type="PIRNR" id="PIRNR002116"/>
    </source>
</evidence>
<dbReference type="Gene3D" id="3.10.290.10">
    <property type="entry name" value="RNA-binding S4 domain"/>
    <property type="match status" value="1"/>
</dbReference>
<dbReference type="InterPro" id="IPR013843">
    <property type="entry name" value="Ribosomal_eS4_N"/>
</dbReference>
<evidence type="ECO:0000313" key="11">
    <source>
        <dbReference type="Proteomes" id="UP001059546"/>
    </source>
</evidence>
<evidence type="ECO:0000313" key="9">
    <source>
        <dbReference type="EMBL" id="UTX43762.1"/>
    </source>
</evidence>
<proteinExistence type="inferred from homology"/>
<evidence type="ECO:0000256" key="1">
    <source>
        <dbReference type="ARBA" id="ARBA00007500"/>
    </source>
</evidence>
<feature type="domain" description="Small ribosomal subunit protein eS4 central region" evidence="7">
    <location>
        <begin position="95"/>
        <end position="168"/>
    </location>
</feature>
<dbReference type="GO" id="GO:0019843">
    <property type="term" value="F:rRNA binding"/>
    <property type="evidence" value="ECO:0007669"/>
    <property type="project" value="UniProtKB-UniRule"/>
</dbReference>
<sequence length="268" mass="29966">MSTGHRDHLKRKTAPKSWMLDKQGGTFALMPASGPHRKTECIPLGYLISRFLKYASNSKELAIILKGKNIKVNGKARTNSHFPVGLFDVISIEKTGEHFRVLYNVQKKFHLHRINSEEAKYRLAKVTKKYKYQGIPYVVSSCGLSIRFCDPAIEQEYTIKISNETSKVIEYIAPGVDKIVFVSRGKARGRIGIINTIEVQGKDTVYVMTDFAGNTFSCTSKSCIIIGESSENILITLPSEKGIRLSELEKINAQLGEMIDTSANEVTE</sequence>
<keyword evidence="4 6" id="KW-0689">Ribosomal protein</keyword>
<accession>A0A9Q9FA19</accession>
<evidence type="ECO:0000256" key="4">
    <source>
        <dbReference type="ARBA" id="ARBA00022980"/>
    </source>
</evidence>
<organism evidence="9 11">
    <name type="scientific">Encephalitozoon hellem</name>
    <name type="common">Microsporidian parasite</name>
    <dbReference type="NCBI Taxonomy" id="27973"/>
    <lineage>
        <taxon>Eukaryota</taxon>
        <taxon>Fungi</taxon>
        <taxon>Fungi incertae sedis</taxon>
        <taxon>Microsporidia</taxon>
        <taxon>Unikaryonidae</taxon>
        <taxon>Encephalitozoon</taxon>
    </lineage>
</organism>
<dbReference type="PIRSF" id="PIRSF002116">
    <property type="entry name" value="Ribosomal_S4"/>
    <property type="match status" value="1"/>
</dbReference>
<evidence type="ECO:0000256" key="2">
    <source>
        <dbReference type="ARBA" id="ARBA00022730"/>
    </source>
</evidence>
<comment type="similarity">
    <text evidence="1 6">Belongs to the eukaryotic ribosomal protein eS4 family.</text>
</comment>
<name>A0A9Q9FA19_ENCHE</name>
<dbReference type="GO" id="GO:0006412">
    <property type="term" value="P:translation"/>
    <property type="evidence" value="ECO:0007669"/>
    <property type="project" value="InterPro"/>
</dbReference>
<dbReference type="OrthoDB" id="1109245at2759"/>
<keyword evidence="3 6" id="KW-0694">RNA-binding</keyword>
<evidence type="ECO:0000313" key="12">
    <source>
        <dbReference type="Proteomes" id="UP001217963"/>
    </source>
</evidence>
<reference evidence="9" key="1">
    <citation type="submission" date="2021-05" db="EMBL/GenBank/DDBJ databases">
        <title>Encephalitozoon hellem ATCC 50604 Complete Genome.</title>
        <authorList>
            <person name="Mascarenhas dos Santos A.C."/>
            <person name="Julian A.T."/>
            <person name="Pombert J.-F."/>
        </authorList>
    </citation>
    <scope>NUCLEOTIDE SEQUENCE</scope>
    <source>
        <strain evidence="9">ATCC 50604</strain>
    </source>
</reference>
<dbReference type="EMBL" id="CP075154">
    <property type="protein sequence ID" value="UTX43762.1"/>
    <property type="molecule type" value="Genomic_DNA"/>
</dbReference>